<keyword evidence="2" id="KW-1185">Reference proteome</keyword>
<dbReference type="GeneID" id="94351747"/>
<protein>
    <submittedName>
        <fullName evidence="1">Uncharacterized protein</fullName>
    </submittedName>
</protein>
<dbReference type="EMBL" id="SHOA02000001">
    <property type="protein sequence ID" value="TDH70944.1"/>
    <property type="molecule type" value="Genomic_DNA"/>
</dbReference>
<dbReference type="Proteomes" id="UP000294530">
    <property type="component" value="Unassembled WGS sequence"/>
</dbReference>
<evidence type="ECO:0000313" key="1">
    <source>
        <dbReference type="EMBL" id="TDH70944.1"/>
    </source>
</evidence>
<evidence type="ECO:0000313" key="2">
    <source>
        <dbReference type="Proteomes" id="UP000294530"/>
    </source>
</evidence>
<dbReference type="RefSeq" id="XP_067820443.1">
    <property type="nucleotide sequence ID" value="XM_067966076.1"/>
</dbReference>
<gene>
    <name evidence="1" type="ORF">CCR75_008021</name>
</gene>
<comment type="caution">
    <text evidence="1">The sequence shown here is derived from an EMBL/GenBank/DDBJ whole genome shotgun (WGS) entry which is preliminary data.</text>
</comment>
<sequence>MHISWQGVPYLALGNCVQLVAADAIGNRRRTPRRLYRIALSRSRLRNRWRHRPHGMVCLDLQSPRWTIASIFAGYLRTNADNQRSITISCLFSRDERDELSSLDNCESTCASTPLNQGTF</sequence>
<dbReference type="AlphaFoldDB" id="A0A976FQY8"/>
<proteinExistence type="predicted"/>
<organism evidence="1 2">
    <name type="scientific">Bremia lactucae</name>
    <name type="common">Lettuce downy mildew</name>
    <dbReference type="NCBI Taxonomy" id="4779"/>
    <lineage>
        <taxon>Eukaryota</taxon>
        <taxon>Sar</taxon>
        <taxon>Stramenopiles</taxon>
        <taxon>Oomycota</taxon>
        <taxon>Peronosporomycetes</taxon>
        <taxon>Peronosporales</taxon>
        <taxon>Peronosporaceae</taxon>
        <taxon>Bremia</taxon>
    </lineage>
</organism>
<reference evidence="1 2" key="1">
    <citation type="journal article" date="2021" name="Genome Biol.">
        <title>AFLAP: assembly-free linkage analysis pipeline using k-mers from genome sequencing data.</title>
        <authorList>
            <person name="Fletcher K."/>
            <person name="Zhang L."/>
            <person name="Gil J."/>
            <person name="Han R."/>
            <person name="Cavanaugh K."/>
            <person name="Michelmore R."/>
        </authorList>
    </citation>
    <scope>NUCLEOTIDE SEQUENCE [LARGE SCALE GENOMIC DNA]</scope>
    <source>
        <strain evidence="1 2">SF5</strain>
    </source>
</reference>
<dbReference type="KEGG" id="blac:94351747"/>
<accession>A0A976FQY8</accession>
<name>A0A976FQY8_BRELC</name>